<organism evidence="2 3">
    <name type="scientific">Rheinheimera aquimaris</name>
    <dbReference type="NCBI Taxonomy" id="412437"/>
    <lineage>
        <taxon>Bacteria</taxon>
        <taxon>Pseudomonadati</taxon>
        <taxon>Pseudomonadota</taxon>
        <taxon>Gammaproteobacteria</taxon>
        <taxon>Chromatiales</taxon>
        <taxon>Chromatiaceae</taxon>
        <taxon>Rheinheimera</taxon>
    </lineage>
</organism>
<evidence type="ECO:0000313" key="3">
    <source>
        <dbReference type="Proteomes" id="UP001501169"/>
    </source>
</evidence>
<sequence length="244" mass="26970">MMRVKLAKQIFVFTPLWLVLTLTAFTILINLSWWQLSRAAEKTEYLQRLQQLAEDGALTPAQLQTMDAASFDGAPLAGEARWVAPYIWLLDNQIVNGVAGYDVIVPVQASGLAQPMLVNLGWLSGTPSRDILPVPDIPATFKLDGLIRADVSGLMLLGQNAEDTGKWPMRIQQVDYAELSALSNLKLYPALLYQLRASNYTPHYKAVVLPPKKHRGYALQWFLLAVAVVGVALAASHRGKANYE</sequence>
<proteinExistence type="inferred from homology"/>
<evidence type="ECO:0000313" key="2">
    <source>
        <dbReference type="EMBL" id="GAA0565535.1"/>
    </source>
</evidence>
<keyword evidence="1" id="KW-1133">Transmembrane helix</keyword>
<name>A0ABN1EFH5_9GAMM</name>
<comment type="similarity">
    <text evidence="1">Belongs to the SURF1 family.</text>
</comment>
<feature type="transmembrane region" description="Helical" evidence="1">
    <location>
        <begin position="217"/>
        <end position="235"/>
    </location>
</feature>
<gene>
    <name evidence="2" type="ORF">GCM10009098_37070</name>
</gene>
<dbReference type="InterPro" id="IPR002994">
    <property type="entry name" value="Surf1/Shy1"/>
</dbReference>
<reference evidence="2 3" key="1">
    <citation type="journal article" date="2019" name="Int. J. Syst. Evol. Microbiol.">
        <title>The Global Catalogue of Microorganisms (GCM) 10K type strain sequencing project: providing services to taxonomists for standard genome sequencing and annotation.</title>
        <authorList>
            <consortium name="The Broad Institute Genomics Platform"/>
            <consortium name="The Broad Institute Genome Sequencing Center for Infectious Disease"/>
            <person name="Wu L."/>
            <person name="Ma J."/>
        </authorList>
    </citation>
    <scope>NUCLEOTIDE SEQUENCE [LARGE SCALE GENOMIC DNA]</scope>
    <source>
        <strain evidence="2 3">JCM 14331</strain>
    </source>
</reference>
<dbReference type="CDD" id="cd06662">
    <property type="entry name" value="SURF1"/>
    <property type="match status" value="1"/>
</dbReference>
<dbReference type="PROSITE" id="PS50895">
    <property type="entry name" value="SURF1"/>
    <property type="match status" value="1"/>
</dbReference>
<evidence type="ECO:0000256" key="1">
    <source>
        <dbReference type="RuleBase" id="RU363076"/>
    </source>
</evidence>
<accession>A0ABN1EFH5</accession>
<comment type="caution">
    <text evidence="2">The sequence shown here is derived from an EMBL/GenBank/DDBJ whole genome shotgun (WGS) entry which is preliminary data.</text>
</comment>
<comment type="subcellular location">
    <subcellularLocation>
        <location evidence="1">Cell membrane</location>
        <topology evidence="1">Multi-pass membrane protein</topology>
    </subcellularLocation>
</comment>
<keyword evidence="3" id="KW-1185">Reference proteome</keyword>
<dbReference type="EMBL" id="BAAAEO010000007">
    <property type="protein sequence ID" value="GAA0565535.1"/>
    <property type="molecule type" value="Genomic_DNA"/>
</dbReference>
<protein>
    <recommendedName>
        <fullName evidence="1">SURF1-like protein</fullName>
    </recommendedName>
</protein>
<keyword evidence="1" id="KW-0472">Membrane</keyword>
<dbReference type="Proteomes" id="UP001501169">
    <property type="component" value="Unassembled WGS sequence"/>
</dbReference>
<keyword evidence="1" id="KW-0812">Transmembrane</keyword>
<dbReference type="Pfam" id="PF02104">
    <property type="entry name" value="SURF1"/>
    <property type="match status" value="1"/>
</dbReference>
<comment type="caution">
    <text evidence="1">Lacks conserved residue(s) required for the propagation of feature annotation.</text>
</comment>
<dbReference type="RefSeq" id="WP_226768184.1">
    <property type="nucleotide sequence ID" value="NZ_BAAAEO010000007.1"/>
</dbReference>
<keyword evidence="1" id="KW-1003">Cell membrane</keyword>